<keyword evidence="2" id="KW-1185">Reference proteome</keyword>
<accession>A0A1D1W6T3</accession>
<comment type="caution">
    <text evidence="1">The sequence shown here is derived from an EMBL/GenBank/DDBJ whole genome shotgun (WGS) entry which is preliminary data.</text>
</comment>
<dbReference type="EMBL" id="BDGG01000020">
    <property type="protein sequence ID" value="GAV09125.1"/>
    <property type="molecule type" value="Genomic_DNA"/>
</dbReference>
<organism evidence="1 2">
    <name type="scientific">Ramazzottius varieornatus</name>
    <name type="common">Water bear</name>
    <name type="synonym">Tardigrade</name>
    <dbReference type="NCBI Taxonomy" id="947166"/>
    <lineage>
        <taxon>Eukaryota</taxon>
        <taxon>Metazoa</taxon>
        <taxon>Ecdysozoa</taxon>
        <taxon>Tardigrada</taxon>
        <taxon>Eutardigrada</taxon>
        <taxon>Parachela</taxon>
        <taxon>Hypsibioidea</taxon>
        <taxon>Ramazzottiidae</taxon>
        <taxon>Ramazzottius</taxon>
    </lineage>
</organism>
<proteinExistence type="predicted"/>
<evidence type="ECO:0000313" key="1">
    <source>
        <dbReference type="EMBL" id="GAV09125.1"/>
    </source>
</evidence>
<dbReference type="AlphaFoldDB" id="A0A1D1W6T3"/>
<reference evidence="1 2" key="1">
    <citation type="journal article" date="2016" name="Nat. Commun.">
        <title>Extremotolerant tardigrade genome and improved radiotolerance of human cultured cells by tardigrade-unique protein.</title>
        <authorList>
            <person name="Hashimoto T."/>
            <person name="Horikawa D.D."/>
            <person name="Saito Y."/>
            <person name="Kuwahara H."/>
            <person name="Kozuka-Hata H."/>
            <person name="Shin-I T."/>
            <person name="Minakuchi Y."/>
            <person name="Ohishi K."/>
            <person name="Motoyama A."/>
            <person name="Aizu T."/>
            <person name="Enomoto A."/>
            <person name="Kondo K."/>
            <person name="Tanaka S."/>
            <person name="Hara Y."/>
            <person name="Koshikawa S."/>
            <person name="Sagara H."/>
            <person name="Miura T."/>
            <person name="Yokobori S."/>
            <person name="Miyagawa K."/>
            <person name="Suzuki Y."/>
            <person name="Kubo T."/>
            <person name="Oyama M."/>
            <person name="Kohara Y."/>
            <person name="Fujiyama A."/>
            <person name="Arakawa K."/>
            <person name="Katayama T."/>
            <person name="Toyoda A."/>
            <person name="Kunieda T."/>
        </authorList>
    </citation>
    <scope>NUCLEOTIDE SEQUENCE [LARGE SCALE GENOMIC DNA]</scope>
    <source>
        <strain evidence="1 2">YOKOZUNA-1</strain>
    </source>
</reference>
<evidence type="ECO:0008006" key="3">
    <source>
        <dbReference type="Google" id="ProtNLM"/>
    </source>
</evidence>
<protein>
    <recommendedName>
        <fullName evidence="3">BTB domain-containing protein</fullName>
    </recommendedName>
</protein>
<gene>
    <name evidence="1" type="primary">RvY_18719-1</name>
    <name evidence="1" type="synonym">RvY_18719.1</name>
    <name evidence="1" type="ORF">RvY_18719</name>
</gene>
<sequence length="230" mass="25943">MAFQYKVDLIDGFARTGTPVLSSLKTHSTFKSAKITVFQERSEYFTDVWTRSGAEVQVGLCRLPDLGGRSVDALLLFIYSGLKEVPRGLIEPLLSVPDNHGFSLQKDRCEILLVANLTIIDLSRYQKPSVRCAKADGGVSVRGSRKRFLHILAILYQIMKSYRKFLEQQLTFRSKSVECGTQILKEASSRKETNNTEKCSLPINFSQSLPSTLELQFTSFFFPSDLRSLN</sequence>
<evidence type="ECO:0000313" key="2">
    <source>
        <dbReference type="Proteomes" id="UP000186922"/>
    </source>
</evidence>
<name>A0A1D1W6T3_RAMVA</name>
<dbReference type="Proteomes" id="UP000186922">
    <property type="component" value="Unassembled WGS sequence"/>
</dbReference>